<dbReference type="Pfam" id="PF04354">
    <property type="entry name" value="ZipA_C"/>
    <property type="match status" value="1"/>
</dbReference>
<comment type="subunit">
    <text evidence="8">Interacts with FtsZ via their C-terminal domains.</text>
</comment>
<feature type="compositionally biased region" description="Basic and acidic residues" evidence="10">
    <location>
        <begin position="107"/>
        <end position="119"/>
    </location>
</feature>
<evidence type="ECO:0000313" key="12">
    <source>
        <dbReference type="EMBL" id="MDI5884387.1"/>
    </source>
</evidence>
<dbReference type="Proteomes" id="UP001229025">
    <property type="component" value="Unassembled WGS sequence"/>
</dbReference>
<feature type="transmembrane region" description="Helical" evidence="8">
    <location>
        <begin position="6"/>
        <end position="24"/>
    </location>
</feature>
<accession>A0ABT6US32</accession>
<keyword evidence="6 8" id="KW-0472">Membrane</keyword>
<name>A0ABT6US32_9GAMM</name>
<evidence type="ECO:0000256" key="5">
    <source>
        <dbReference type="ARBA" id="ARBA00022989"/>
    </source>
</evidence>
<evidence type="ECO:0000313" key="13">
    <source>
        <dbReference type="Proteomes" id="UP001229025"/>
    </source>
</evidence>
<feature type="region of interest" description="Disordered" evidence="10">
    <location>
        <begin position="35"/>
        <end position="66"/>
    </location>
</feature>
<dbReference type="RefSeq" id="WP_084589401.1">
    <property type="nucleotide sequence ID" value="NZ_CP084115.1"/>
</dbReference>
<evidence type="ECO:0000256" key="1">
    <source>
        <dbReference type="ARBA" id="ARBA00022475"/>
    </source>
</evidence>
<dbReference type="PANTHER" id="PTHR38685">
    <property type="entry name" value="CELL DIVISION PROTEIN ZIPA"/>
    <property type="match status" value="1"/>
</dbReference>
<feature type="compositionally biased region" description="Acidic residues" evidence="10">
    <location>
        <begin position="196"/>
        <end position="207"/>
    </location>
</feature>
<dbReference type="PANTHER" id="PTHR38685:SF1">
    <property type="entry name" value="CELL DIVISION PROTEIN ZIPA"/>
    <property type="match status" value="1"/>
</dbReference>
<feature type="region of interest" description="Disordered" evidence="10">
    <location>
        <begin position="88"/>
        <end position="119"/>
    </location>
</feature>
<dbReference type="SUPFAM" id="SSF64383">
    <property type="entry name" value="Cell-division protein ZipA, C-terminal domain"/>
    <property type="match status" value="1"/>
</dbReference>
<reference evidence="13" key="1">
    <citation type="submission" date="2023-07" db="EMBL/GenBank/DDBJ databases">
        <title>Genome-based characterization of strain KMM 296 and proposal for reclassification of Cobetia litoralis and Cobetia pacifica, and emended description of the species Cobetia amphilecti and Cobetia marina.</title>
        <authorList>
            <person name="Balabanova L."/>
            <person name="Nedashkovskaya O."/>
        </authorList>
    </citation>
    <scope>NUCLEOTIDE SEQUENCE [LARGE SCALE GENOMIC DNA]</scope>
    <source>
        <strain evidence="13">NRIC 0815</strain>
    </source>
</reference>
<feature type="domain" description="ZipA C-terminal FtsZ-binding" evidence="11">
    <location>
        <begin position="276"/>
        <end position="406"/>
    </location>
</feature>
<evidence type="ECO:0000256" key="2">
    <source>
        <dbReference type="ARBA" id="ARBA00022519"/>
    </source>
</evidence>
<comment type="similarity">
    <text evidence="8 9">Belongs to the ZipA family.</text>
</comment>
<evidence type="ECO:0000256" key="4">
    <source>
        <dbReference type="ARBA" id="ARBA00022692"/>
    </source>
</evidence>
<dbReference type="EMBL" id="JASCSA010000005">
    <property type="protein sequence ID" value="MDI5884387.1"/>
    <property type="molecule type" value="Genomic_DNA"/>
</dbReference>
<evidence type="ECO:0000256" key="9">
    <source>
        <dbReference type="RuleBase" id="RU003612"/>
    </source>
</evidence>
<feature type="region of interest" description="Disordered" evidence="10">
    <location>
        <begin position="141"/>
        <end position="254"/>
    </location>
</feature>
<evidence type="ECO:0000259" key="11">
    <source>
        <dbReference type="SMART" id="SM00771"/>
    </source>
</evidence>
<evidence type="ECO:0000256" key="8">
    <source>
        <dbReference type="HAMAP-Rule" id="MF_00509"/>
    </source>
</evidence>
<feature type="compositionally biased region" description="Basic and acidic residues" evidence="10">
    <location>
        <begin position="168"/>
        <end position="179"/>
    </location>
</feature>
<organism evidence="12 13">
    <name type="scientific">Cobetia amphilecti</name>
    <dbReference type="NCBI Taxonomy" id="1055104"/>
    <lineage>
        <taxon>Bacteria</taxon>
        <taxon>Pseudomonadati</taxon>
        <taxon>Pseudomonadota</taxon>
        <taxon>Gammaproteobacteria</taxon>
        <taxon>Oceanospirillales</taxon>
        <taxon>Halomonadaceae</taxon>
        <taxon>Cobetia</taxon>
    </lineage>
</organism>
<feature type="compositionally biased region" description="Low complexity" evidence="10">
    <location>
        <begin position="236"/>
        <end position="246"/>
    </location>
</feature>
<keyword evidence="13" id="KW-1185">Reference proteome</keyword>
<evidence type="ECO:0000256" key="10">
    <source>
        <dbReference type="SAM" id="MobiDB-lite"/>
    </source>
</evidence>
<keyword evidence="1 8" id="KW-1003">Cell membrane</keyword>
<gene>
    <name evidence="8" type="primary">zipA</name>
    <name evidence="12" type="ORF">QLT01_08470</name>
</gene>
<dbReference type="SMART" id="SM00771">
    <property type="entry name" value="ZipA_C"/>
    <property type="match status" value="1"/>
</dbReference>
<evidence type="ECO:0000256" key="7">
    <source>
        <dbReference type="ARBA" id="ARBA00023306"/>
    </source>
</evidence>
<dbReference type="HAMAP" id="MF_00509">
    <property type="entry name" value="ZipA"/>
    <property type="match status" value="1"/>
</dbReference>
<comment type="subcellular location">
    <subcellularLocation>
        <location evidence="8">Cell inner membrane</location>
        <topology evidence="8">Single-pass type I membrane protein</topology>
    </subcellularLocation>
    <text evidence="8">Localizes to the Z ring in an FtsZ-dependent manner.</text>
</comment>
<keyword evidence="2 8" id="KW-0997">Cell inner membrane</keyword>
<keyword evidence="3 8" id="KW-0132">Cell division</keyword>
<sequence length="421" mass="46327">MELREWLILLGLVLVAIIVVDGVRRLQRQRRVPRLDRAGTEDSTDDAGNPAVEEEEERDNWELPNGGYRVVGDSETHAEAEEDVVLDNAHGIKASRVTQPSRPAQPMERREAPERKGFGERAAAFGARASQSMRDVTASLGARRDDEHEHDDAHREPVLGSASSEQAETAREDDFHEKPVITAEDDSISVSSTQADDLEPMAEIEEGQDVRTEASSAGKPADVASSASQRQEPSLEAATAPAADATAPEDDRHPLVLRAERNQVDDQLARDTLADASEVIIISVMARGDEGFSGEDVLGISLACGLRHSEMGLFLRHEEDDDDSPLQFAMANVVKPGIFKPAEMVDSQLDGVTFLMPLPGADDTSAAFETMVEIAMLLVRRLGGELKDENHSVMTAQTIEFKRQQVHEFERRNRLHRYQAN</sequence>
<proteinExistence type="inferred from homology"/>
<protein>
    <recommendedName>
        <fullName evidence="8 9">Cell division protein ZipA</fullName>
    </recommendedName>
</protein>
<keyword evidence="5 8" id="KW-1133">Transmembrane helix</keyword>
<comment type="caution">
    <text evidence="12">The sequence shown here is derived from an EMBL/GenBank/DDBJ whole genome shotgun (WGS) entry which is preliminary data.</text>
</comment>
<dbReference type="Gene3D" id="3.30.1400.10">
    <property type="entry name" value="ZipA, C-terminal FtsZ-binding domain"/>
    <property type="match status" value="1"/>
</dbReference>
<dbReference type="InterPro" id="IPR036765">
    <property type="entry name" value="ZipA_FtsZ-bd_C_sf"/>
</dbReference>
<keyword evidence="4 8" id="KW-0812">Transmembrane</keyword>
<dbReference type="InterPro" id="IPR007449">
    <property type="entry name" value="ZipA_FtsZ-bd_C"/>
</dbReference>
<dbReference type="InterPro" id="IPR011919">
    <property type="entry name" value="Cell_div_ZipA"/>
</dbReference>
<comment type="function">
    <text evidence="8 9">Essential cell division protein that stabilizes the FtsZ protofilaments by cross-linking them and that serves as a cytoplasmic membrane anchor for the Z ring. Also required for the recruitment to the septal ring of downstream cell division proteins.</text>
</comment>
<keyword evidence="7 8" id="KW-0131">Cell cycle</keyword>
<dbReference type="GO" id="GO:0051301">
    <property type="term" value="P:cell division"/>
    <property type="evidence" value="ECO:0007669"/>
    <property type="project" value="UniProtKB-KW"/>
</dbReference>
<evidence type="ECO:0000256" key="6">
    <source>
        <dbReference type="ARBA" id="ARBA00023136"/>
    </source>
</evidence>
<evidence type="ECO:0000256" key="3">
    <source>
        <dbReference type="ARBA" id="ARBA00022618"/>
    </source>
</evidence>
<feature type="compositionally biased region" description="Basic and acidic residues" evidence="10">
    <location>
        <begin position="142"/>
        <end position="157"/>
    </location>
</feature>